<dbReference type="InterPro" id="IPR009003">
    <property type="entry name" value="Peptidase_S1_PA"/>
</dbReference>
<dbReference type="GO" id="GO:0006508">
    <property type="term" value="P:proteolysis"/>
    <property type="evidence" value="ECO:0007669"/>
    <property type="project" value="UniProtKB-KW"/>
</dbReference>
<comment type="similarity">
    <text evidence="1">Belongs to the peptidase S1 family.</text>
</comment>
<organism evidence="8 9">
    <name type="scientific">Marssonina brunnea f. sp. multigermtubi (strain MB_m1)</name>
    <name type="common">Marssonina leaf spot fungus</name>
    <dbReference type="NCBI Taxonomy" id="1072389"/>
    <lineage>
        <taxon>Eukaryota</taxon>
        <taxon>Fungi</taxon>
        <taxon>Dikarya</taxon>
        <taxon>Ascomycota</taxon>
        <taxon>Pezizomycotina</taxon>
        <taxon>Leotiomycetes</taxon>
        <taxon>Helotiales</taxon>
        <taxon>Drepanopezizaceae</taxon>
        <taxon>Drepanopeziza</taxon>
    </lineage>
</organism>
<dbReference type="PANTHER" id="PTHR24276:SF98">
    <property type="entry name" value="FI18310P1-RELATED"/>
    <property type="match status" value="1"/>
</dbReference>
<proteinExistence type="inferred from homology"/>
<keyword evidence="3" id="KW-0378">Hydrolase</keyword>
<protein>
    <recommendedName>
        <fullName evidence="7">Peptidase S1 domain-containing protein</fullName>
    </recommendedName>
</protein>
<dbReference type="HOGENOM" id="CLU_006842_7_5_1"/>
<keyword evidence="5" id="KW-1015">Disulfide bond</keyword>
<accession>K1WG63</accession>
<dbReference type="InterPro" id="IPR001254">
    <property type="entry name" value="Trypsin_dom"/>
</dbReference>
<evidence type="ECO:0000256" key="5">
    <source>
        <dbReference type="ARBA" id="ARBA00023157"/>
    </source>
</evidence>
<dbReference type="Proteomes" id="UP000006753">
    <property type="component" value="Unassembled WGS sequence"/>
</dbReference>
<evidence type="ECO:0000313" key="9">
    <source>
        <dbReference type="Proteomes" id="UP000006753"/>
    </source>
</evidence>
<keyword evidence="2" id="KW-0645">Protease</keyword>
<dbReference type="OMA" id="RETRHPK"/>
<dbReference type="GeneID" id="18760919"/>
<name>K1WG63_MARBU</name>
<keyword evidence="4" id="KW-0720">Serine protease</keyword>
<dbReference type="InterPro" id="IPR043504">
    <property type="entry name" value="Peptidase_S1_PA_chymotrypsin"/>
</dbReference>
<dbReference type="KEGG" id="mbe:MBM_04984"/>
<dbReference type="PROSITE" id="PS00134">
    <property type="entry name" value="TRYPSIN_HIS"/>
    <property type="match status" value="1"/>
</dbReference>
<dbReference type="PROSITE" id="PS50240">
    <property type="entry name" value="TRYPSIN_DOM"/>
    <property type="match status" value="1"/>
</dbReference>
<dbReference type="PRINTS" id="PR00722">
    <property type="entry name" value="CHYMOTRYPSIN"/>
</dbReference>
<dbReference type="Gene3D" id="2.40.10.10">
    <property type="entry name" value="Trypsin-like serine proteases"/>
    <property type="match status" value="1"/>
</dbReference>
<keyword evidence="6" id="KW-0732">Signal</keyword>
<dbReference type="AlphaFoldDB" id="K1WG63"/>
<dbReference type="OrthoDB" id="6380398at2759"/>
<dbReference type="InParanoid" id="K1WG63"/>
<evidence type="ECO:0000256" key="6">
    <source>
        <dbReference type="SAM" id="SignalP"/>
    </source>
</evidence>
<keyword evidence="9" id="KW-1185">Reference proteome</keyword>
<dbReference type="FunFam" id="2.40.10.10:FF:000073">
    <property type="entry name" value="Trypsin alpha"/>
    <property type="match status" value="1"/>
</dbReference>
<dbReference type="CDD" id="cd00190">
    <property type="entry name" value="Tryp_SPc"/>
    <property type="match status" value="1"/>
</dbReference>
<evidence type="ECO:0000256" key="3">
    <source>
        <dbReference type="ARBA" id="ARBA00022801"/>
    </source>
</evidence>
<dbReference type="SMART" id="SM00020">
    <property type="entry name" value="Tryp_SPc"/>
    <property type="match status" value="1"/>
</dbReference>
<dbReference type="eggNOG" id="KOG3627">
    <property type="taxonomic scope" value="Eukaryota"/>
</dbReference>
<dbReference type="GO" id="GO:0004252">
    <property type="term" value="F:serine-type endopeptidase activity"/>
    <property type="evidence" value="ECO:0007669"/>
    <property type="project" value="InterPro"/>
</dbReference>
<dbReference type="InterPro" id="IPR018114">
    <property type="entry name" value="TRYPSIN_HIS"/>
</dbReference>
<gene>
    <name evidence="8" type="ORF">MBM_04984</name>
</gene>
<feature type="domain" description="Peptidase S1" evidence="7">
    <location>
        <begin position="29"/>
        <end position="255"/>
    </location>
</feature>
<dbReference type="EMBL" id="JH921438">
    <property type="protein sequence ID" value="EKD16515.1"/>
    <property type="molecule type" value="Genomic_DNA"/>
</dbReference>
<dbReference type="InterPro" id="IPR001314">
    <property type="entry name" value="Peptidase_S1A"/>
</dbReference>
<dbReference type="InterPro" id="IPR050430">
    <property type="entry name" value="Peptidase_S1"/>
</dbReference>
<dbReference type="SUPFAM" id="SSF50494">
    <property type="entry name" value="Trypsin-like serine proteases"/>
    <property type="match status" value="1"/>
</dbReference>
<dbReference type="Pfam" id="PF00089">
    <property type="entry name" value="Trypsin"/>
    <property type="match status" value="1"/>
</dbReference>
<reference evidence="8 9" key="1">
    <citation type="journal article" date="2012" name="BMC Genomics">
        <title>Sequencing the genome of Marssonina brunnea reveals fungus-poplar co-evolution.</title>
        <authorList>
            <person name="Zhu S."/>
            <person name="Cao Y.-Z."/>
            <person name="Jiang C."/>
            <person name="Tan B.-Y."/>
            <person name="Wang Z."/>
            <person name="Feng S."/>
            <person name="Zhang L."/>
            <person name="Su X.-H."/>
            <person name="Brejova B."/>
            <person name="Vinar T."/>
            <person name="Xu M."/>
            <person name="Wang M.-X."/>
            <person name="Zhang S.-G."/>
            <person name="Huang M.-R."/>
            <person name="Wu R."/>
            <person name="Zhou Y."/>
        </authorList>
    </citation>
    <scope>NUCLEOTIDE SEQUENCE [LARGE SCALE GENOMIC DNA]</scope>
    <source>
        <strain evidence="8 9">MB_m1</strain>
    </source>
</reference>
<sequence>MFNQALSLAIALAPSTLAAAGLSKINARVAGGNLAQPGEFPFLVAPTLNGERQWCGGTLLNAYTVLTAAHCSINVPAENVTVRAGSVCWQSGGTVSNITEIRIHPEYRPVVGQNDIAIWHLATPLQPSDTIGYAKVVPQGYDPPLNLSAMTAGWGNTVEGQVEQGSAQLSWVNVPIVSRDECFALYNSATEKELCAGGEEGKGSCPNDSGGPIWNPETLEIMGTVHSGGGCGLKGKPTLYTNLGALSDWVRYNMWSS</sequence>
<evidence type="ECO:0000256" key="4">
    <source>
        <dbReference type="ARBA" id="ARBA00022825"/>
    </source>
</evidence>
<evidence type="ECO:0000256" key="1">
    <source>
        <dbReference type="ARBA" id="ARBA00007664"/>
    </source>
</evidence>
<dbReference type="PANTHER" id="PTHR24276">
    <property type="entry name" value="POLYSERASE-RELATED"/>
    <property type="match status" value="1"/>
</dbReference>
<evidence type="ECO:0000259" key="7">
    <source>
        <dbReference type="PROSITE" id="PS50240"/>
    </source>
</evidence>
<evidence type="ECO:0000256" key="2">
    <source>
        <dbReference type="ARBA" id="ARBA00022670"/>
    </source>
</evidence>
<feature type="signal peptide" evidence="6">
    <location>
        <begin position="1"/>
        <end position="18"/>
    </location>
</feature>
<feature type="chain" id="PRO_5003854766" description="Peptidase S1 domain-containing protein" evidence="6">
    <location>
        <begin position="19"/>
        <end position="257"/>
    </location>
</feature>
<evidence type="ECO:0000313" key="8">
    <source>
        <dbReference type="EMBL" id="EKD16515.1"/>
    </source>
</evidence>